<feature type="region of interest" description="Disordered" evidence="1">
    <location>
        <begin position="89"/>
        <end position="114"/>
    </location>
</feature>
<dbReference type="Proteomes" id="UP000053611">
    <property type="component" value="Unassembled WGS sequence"/>
</dbReference>
<accession>A0A0J0XC43</accession>
<protein>
    <submittedName>
        <fullName evidence="2">Uncharacterized protein</fullName>
    </submittedName>
</protein>
<feature type="compositionally biased region" description="Basic residues" evidence="1">
    <location>
        <begin position="97"/>
        <end position="107"/>
    </location>
</feature>
<name>A0A0J0XC43_9TREE</name>
<evidence type="ECO:0000313" key="2">
    <source>
        <dbReference type="EMBL" id="KLT38630.1"/>
    </source>
</evidence>
<reference evidence="2 3" key="1">
    <citation type="submission" date="2015-03" db="EMBL/GenBank/DDBJ databases">
        <title>Genomics and transcriptomics of the oil-accumulating basidiomycete yeast T. oleaginosus allow insights into substrate utilization and the diverse evolutionary trajectories of mating systems in fungi.</title>
        <authorList>
            <consortium name="DOE Joint Genome Institute"/>
            <person name="Kourist R."/>
            <person name="Kracht O."/>
            <person name="Bracharz F."/>
            <person name="Lipzen A."/>
            <person name="Nolan M."/>
            <person name="Ohm R."/>
            <person name="Grigoriev I."/>
            <person name="Sun S."/>
            <person name="Heitman J."/>
            <person name="Bruck T."/>
            <person name="Nowrousian M."/>
        </authorList>
    </citation>
    <scope>NUCLEOTIDE SEQUENCE [LARGE SCALE GENOMIC DNA]</scope>
    <source>
        <strain evidence="2 3">IBC0246</strain>
    </source>
</reference>
<dbReference type="EMBL" id="KQ087293">
    <property type="protein sequence ID" value="KLT38630.1"/>
    <property type="molecule type" value="Genomic_DNA"/>
</dbReference>
<organism evidence="2 3">
    <name type="scientific">Cutaneotrichosporon oleaginosum</name>
    <dbReference type="NCBI Taxonomy" id="879819"/>
    <lineage>
        <taxon>Eukaryota</taxon>
        <taxon>Fungi</taxon>
        <taxon>Dikarya</taxon>
        <taxon>Basidiomycota</taxon>
        <taxon>Agaricomycotina</taxon>
        <taxon>Tremellomycetes</taxon>
        <taxon>Trichosporonales</taxon>
        <taxon>Trichosporonaceae</taxon>
        <taxon>Cutaneotrichosporon</taxon>
    </lineage>
</organism>
<evidence type="ECO:0000313" key="3">
    <source>
        <dbReference type="Proteomes" id="UP000053611"/>
    </source>
</evidence>
<evidence type="ECO:0000256" key="1">
    <source>
        <dbReference type="SAM" id="MobiDB-lite"/>
    </source>
</evidence>
<gene>
    <name evidence="2" type="ORF">CC85DRAFT_21515</name>
</gene>
<proteinExistence type="predicted"/>
<dbReference type="AlphaFoldDB" id="A0A0J0XC43"/>
<sequence>MRMTLCWELSRTMRAMWGAKEAGGARGEKEGEGRAGVLVVFALNVSILTILEDLSEPGPGDTGDEGRKAAGKMRPVALVGVCVRRSCGSSGANGTLRRGRRRRRRQGRAGEREECRNRRSHGEWTCVCVLGEVRLWSGASGWNVACRRWFAEPVHGSRSRFALVGLGGWFRGWRVRGDGIGVMC</sequence>
<keyword evidence="3" id="KW-1185">Reference proteome</keyword>
<dbReference type="GeneID" id="28980562"/>
<dbReference type="RefSeq" id="XP_018275121.1">
    <property type="nucleotide sequence ID" value="XM_018419959.1"/>
</dbReference>